<sequence length="256" mass="27845">MDPSRLFSAAKPGGGFNALEFFRQPIVILRCISVLFSIIVFGCITSGCHTHDGLCIYDDEPSACRYGTMVGVIGFLGAVGLLVTDGMFNSITNVKRRRHIIMGDLAFSGLWTFLYFVAFCLLTNKWTKTEEKWLKHHKVESWQENNARSAIVFSLISTALWAGITFIALQRFRLNQAGMGMEEGQMGAAPGGDMSGAPGSTMYTGMPDQTGQQQQQPPMQQQQQQQQPQSYGAGQAQMSSAPGMGGGGGSYYTGTH</sequence>
<feature type="compositionally biased region" description="Polar residues" evidence="7">
    <location>
        <begin position="201"/>
        <end position="211"/>
    </location>
</feature>
<evidence type="ECO:0000256" key="1">
    <source>
        <dbReference type="ARBA" id="ARBA00004141"/>
    </source>
</evidence>
<accession>A0AAV2TVL7</accession>
<feature type="transmembrane region" description="Helical" evidence="6">
    <location>
        <begin position="67"/>
        <end position="84"/>
    </location>
</feature>
<evidence type="ECO:0000256" key="7">
    <source>
        <dbReference type="SAM" id="MobiDB-lite"/>
    </source>
</evidence>
<feature type="transmembrane region" description="Helical" evidence="6">
    <location>
        <begin position="105"/>
        <end position="127"/>
    </location>
</feature>
<organism evidence="9 10">
    <name type="scientific">Calicophoron daubneyi</name>
    <name type="common">Rumen fluke</name>
    <name type="synonym">Paramphistomum daubneyi</name>
    <dbReference type="NCBI Taxonomy" id="300641"/>
    <lineage>
        <taxon>Eukaryota</taxon>
        <taxon>Metazoa</taxon>
        <taxon>Spiralia</taxon>
        <taxon>Lophotrochozoa</taxon>
        <taxon>Platyhelminthes</taxon>
        <taxon>Trematoda</taxon>
        <taxon>Digenea</taxon>
        <taxon>Plagiorchiida</taxon>
        <taxon>Pronocephalata</taxon>
        <taxon>Paramphistomoidea</taxon>
        <taxon>Paramphistomidae</taxon>
        <taxon>Calicophoron</taxon>
    </lineage>
</organism>
<dbReference type="EMBL" id="CAXLJL010000778">
    <property type="protein sequence ID" value="CAL5140703.1"/>
    <property type="molecule type" value="Genomic_DNA"/>
</dbReference>
<evidence type="ECO:0000256" key="2">
    <source>
        <dbReference type="ARBA" id="ARBA00010252"/>
    </source>
</evidence>
<evidence type="ECO:0000259" key="8">
    <source>
        <dbReference type="PROSITE" id="PS51225"/>
    </source>
</evidence>
<dbReference type="PANTHER" id="PTHR10838:SF20">
    <property type="entry name" value="SYNAPTOGYRIN"/>
    <property type="match status" value="1"/>
</dbReference>
<reference evidence="9" key="1">
    <citation type="submission" date="2024-06" db="EMBL/GenBank/DDBJ databases">
        <authorList>
            <person name="Liu X."/>
            <person name="Lenzi L."/>
            <person name="Haldenby T S."/>
            <person name="Uol C."/>
        </authorList>
    </citation>
    <scope>NUCLEOTIDE SEQUENCE</scope>
</reference>
<protein>
    <recommendedName>
        <fullName evidence="6">Synaptogyrin</fullName>
    </recommendedName>
</protein>
<dbReference type="InterPro" id="IPR008253">
    <property type="entry name" value="Marvel"/>
</dbReference>
<feature type="compositionally biased region" description="Polar residues" evidence="7">
    <location>
        <begin position="230"/>
        <end position="240"/>
    </location>
</feature>
<feature type="transmembrane region" description="Helical" evidence="6">
    <location>
        <begin position="147"/>
        <end position="169"/>
    </location>
</feature>
<dbReference type="Proteomes" id="UP001497525">
    <property type="component" value="Unassembled WGS sequence"/>
</dbReference>
<dbReference type="Pfam" id="PF01284">
    <property type="entry name" value="MARVEL"/>
    <property type="match status" value="1"/>
</dbReference>
<feature type="transmembrane region" description="Helical" evidence="6">
    <location>
        <begin position="27"/>
        <end position="47"/>
    </location>
</feature>
<dbReference type="InterPro" id="IPR016579">
    <property type="entry name" value="Synaptogyrin"/>
</dbReference>
<comment type="subcellular location">
    <subcellularLocation>
        <location evidence="1 6">Membrane</location>
        <topology evidence="1 6">Multi-pass membrane protein</topology>
    </subcellularLocation>
</comment>
<evidence type="ECO:0000256" key="4">
    <source>
        <dbReference type="ARBA" id="ARBA00022989"/>
    </source>
</evidence>
<evidence type="ECO:0000256" key="6">
    <source>
        <dbReference type="PIRNR" id="PIRNR011282"/>
    </source>
</evidence>
<dbReference type="PROSITE" id="PS51225">
    <property type="entry name" value="MARVEL"/>
    <property type="match status" value="1"/>
</dbReference>
<comment type="caution">
    <text evidence="9">The sequence shown here is derived from an EMBL/GenBank/DDBJ whole genome shotgun (WGS) entry which is preliminary data.</text>
</comment>
<dbReference type="AlphaFoldDB" id="A0AAV2TVL7"/>
<feature type="region of interest" description="Disordered" evidence="7">
    <location>
        <begin position="183"/>
        <end position="256"/>
    </location>
</feature>
<keyword evidence="3 6" id="KW-0812">Transmembrane</keyword>
<dbReference type="GO" id="GO:0030672">
    <property type="term" value="C:synaptic vesicle membrane"/>
    <property type="evidence" value="ECO:0007669"/>
    <property type="project" value="TreeGrafter"/>
</dbReference>
<comment type="similarity">
    <text evidence="2 6">Belongs to the synaptogyrin family.</text>
</comment>
<evidence type="ECO:0000256" key="5">
    <source>
        <dbReference type="ARBA" id="ARBA00023136"/>
    </source>
</evidence>
<gene>
    <name evidence="9" type="ORF">CDAUBV1_LOCUS15998</name>
</gene>
<dbReference type="PIRSF" id="PIRSF011282">
    <property type="entry name" value="Synaptogyrin"/>
    <property type="match status" value="1"/>
</dbReference>
<evidence type="ECO:0000256" key="3">
    <source>
        <dbReference type="ARBA" id="ARBA00022692"/>
    </source>
</evidence>
<keyword evidence="4 6" id="KW-1133">Transmembrane helix</keyword>
<evidence type="ECO:0000313" key="9">
    <source>
        <dbReference type="EMBL" id="CAL5140703.1"/>
    </source>
</evidence>
<feature type="domain" description="MARVEL" evidence="8">
    <location>
        <begin position="21"/>
        <end position="173"/>
    </location>
</feature>
<keyword evidence="5 6" id="KW-0472">Membrane</keyword>
<dbReference type="GO" id="GO:0031594">
    <property type="term" value="C:neuromuscular junction"/>
    <property type="evidence" value="ECO:0007669"/>
    <property type="project" value="TreeGrafter"/>
</dbReference>
<feature type="compositionally biased region" description="Gly residues" evidence="7">
    <location>
        <begin position="243"/>
        <end position="256"/>
    </location>
</feature>
<dbReference type="PANTHER" id="PTHR10838">
    <property type="entry name" value="SYNAPTOGYRIN"/>
    <property type="match status" value="1"/>
</dbReference>
<name>A0AAV2TVL7_CALDB</name>
<evidence type="ECO:0000313" key="10">
    <source>
        <dbReference type="Proteomes" id="UP001497525"/>
    </source>
</evidence>
<feature type="compositionally biased region" description="Low complexity" evidence="7">
    <location>
        <begin position="212"/>
        <end position="229"/>
    </location>
</feature>
<proteinExistence type="inferred from homology"/>